<feature type="compositionally biased region" description="Polar residues" evidence="1">
    <location>
        <begin position="1"/>
        <end position="13"/>
    </location>
</feature>
<accession>A0A4W6C5E6</accession>
<proteinExistence type="predicted"/>
<evidence type="ECO:0000256" key="1">
    <source>
        <dbReference type="SAM" id="MobiDB-lite"/>
    </source>
</evidence>
<keyword evidence="2" id="KW-0472">Membrane</keyword>
<keyword evidence="4" id="KW-1185">Reference proteome</keyword>
<dbReference type="InParanoid" id="A0A4W6C5E6"/>
<reference evidence="3" key="2">
    <citation type="submission" date="2025-08" db="UniProtKB">
        <authorList>
            <consortium name="Ensembl"/>
        </authorList>
    </citation>
    <scope>IDENTIFICATION</scope>
</reference>
<organism evidence="3 4">
    <name type="scientific">Lates calcarifer</name>
    <name type="common">Barramundi</name>
    <name type="synonym">Holocentrus calcarifer</name>
    <dbReference type="NCBI Taxonomy" id="8187"/>
    <lineage>
        <taxon>Eukaryota</taxon>
        <taxon>Metazoa</taxon>
        <taxon>Chordata</taxon>
        <taxon>Craniata</taxon>
        <taxon>Vertebrata</taxon>
        <taxon>Euteleostomi</taxon>
        <taxon>Actinopterygii</taxon>
        <taxon>Neopterygii</taxon>
        <taxon>Teleostei</taxon>
        <taxon>Neoteleostei</taxon>
        <taxon>Acanthomorphata</taxon>
        <taxon>Carangaria</taxon>
        <taxon>Carangaria incertae sedis</taxon>
        <taxon>Centropomidae</taxon>
        <taxon>Lates</taxon>
    </lineage>
</organism>
<keyword evidence="2" id="KW-0812">Transmembrane</keyword>
<protein>
    <submittedName>
        <fullName evidence="3">Uncharacterized protein</fullName>
    </submittedName>
</protein>
<evidence type="ECO:0000256" key="2">
    <source>
        <dbReference type="SAM" id="Phobius"/>
    </source>
</evidence>
<feature type="transmembrane region" description="Helical" evidence="2">
    <location>
        <begin position="58"/>
        <end position="81"/>
    </location>
</feature>
<reference evidence="3" key="3">
    <citation type="submission" date="2025-09" db="UniProtKB">
        <authorList>
            <consortium name="Ensembl"/>
        </authorList>
    </citation>
    <scope>IDENTIFICATION</scope>
</reference>
<dbReference type="Proteomes" id="UP000314980">
    <property type="component" value="Unassembled WGS sequence"/>
</dbReference>
<dbReference type="Ensembl" id="ENSLCAT00010009174.1">
    <property type="protein sequence ID" value="ENSLCAP00010008968.1"/>
    <property type="gene ID" value="ENSLCAG00010004307.1"/>
</dbReference>
<dbReference type="AlphaFoldDB" id="A0A4W6C5E6"/>
<evidence type="ECO:0000313" key="3">
    <source>
        <dbReference type="Ensembl" id="ENSLCAP00010008968.1"/>
    </source>
</evidence>
<feature type="region of interest" description="Disordered" evidence="1">
    <location>
        <begin position="1"/>
        <end position="28"/>
    </location>
</feature>
<evidence type="ECO:0000313" key="4">
    <source>
        <dbReference type="Proteomes" id="UP000314980"/>
    </source>
</evidence>
<feature type="region of interest" description="Disordered" evidence="1">
    <location>
        <begin position="33"/>
        <end position="52"/>
    </location>
</feature>
<keyword evidence="2" id="KW-1133">Transmembrane helix</keyword>
<name>A0A4W6C5E6_LATCA</name>
<sequence>MNSFQDESSLTKTSSEKDESDFMCPDSGLRTQVCTSAVDQPEPQRPTDRPGPESLGWISLYVGLGAAAAVLLVFILVVCCARHLTKSNNKRQIWSTVEVKSTRSKRTLSGGLN</sequence>
<reference evidence="4" key="1">
    <citation type="submission" date="2015-09" db="EMBL/GenBank/DDBJ databases">
        <authorList>
            <person name="Sai Rama Sridatta P."/>
        </authorList>
    </citation>
    <scope>NUCLEOTIDE SEQUENCE [LARGE SCALE GENOMIC DNA]</scope>
</reference>